<dbReference type="Gene3D" id="3.40.50.720">
    <property type="entry name" value="NAD(P)-binding Rossmann-like Domain"/>
    <property type="match status" value="1"/>
</dbReference>
<reference evidence="4" key="1">
    <citation type="submission" date="2022-11" db="UniProtKB">
        <authorList>
            <consortium name="WormBaseParasite"/>
        </authorList>
    </citation>
    <scope>IDENTIFICATION</scope>
</reference>
<dbReference type="Pfam" id="PF02383">
    <property type="entry name" value="Syja_N"/>
    <property type="match status" value="1"/>
</dbReference>
<dbReference type="Pfam" id="PF00106">
    <property type="entry name" value="adh_short"/>
    <property type="match status" value="1"/>
</dbReference>
<dbReference type="GO" id="GO:0043812">
    <property type="term" value="F:phosphatidylinositol-4-phosphate phosphatase activity"/>
    <property type="evidence" value="ECO:0007669"/>
    <property type="project" value="TreeGrafter"/>
</dbReference>
<proteinExistence type="predicted"/>
<dbReference type="WBParaSite" id="jg10656">
    <property type="protein sequence ID" value="jg10656"/>
    <property type="gene ID" value="jg10656"/>
</dbReference>
<dbReference type="GO" id="GO:2001135">
    <property type="term" value="P:regulation of endocytic recycling"/>
    <property type="evidence" value="ECO:0007669"/>
    <property type="project" value="TreeGrafter"/>
</dbReference>
<dbReference type="GO" id="GO:0005769">
    <property type="term" value="C:early endosome"/>
    <property type="evidence" value="ECO:0007669"/>
    <property type="project" value="TreeGrafter"/>
</dbReference>
<accession>A0A915CMG1</accession>
<dbReference type="SUPFAM" id="SSF51735">
    <property type="entry name" value="NAD(P)-binding Rossmann-fold domains"/>
    <property type="match status" value="1"/>
</dbReference>
<sequence>MQLLATDKYYFVKEIRTILKVCRKTSQLSVTHHSELASLEDIQICSDSIHCFIGKIRIQGVDYLLFVIESTEVAVLTHPQSTVRRIDKVCALPVLDDGFAHSQIFERSSDGPSKSLAKLRNHKRKLVKFVSDKVNNSIIIDLVNFINESGTFYFSFGMDLTLSTQRHNQDHSASDPRFFWNKEMLRDLLDDDDQPSTIFETWVVPIIHGYVAQKSICFETNVQANFTLISRRSARRAGVRYLRRGIDEDGECANFVETEEIISAFGHCLSYLQIRGSVPVFWSQKESLPAFEKHFKQMIEEYGSPIVIVNLVEQTGRELCLGESYLQHVLELNSPEIAFYSFDFHHNCRALRFDKVGNLVEALKDDFNAIGFCWLDKDGLMVAKQKGVIRTNCVDCLDRTNVVQSSISQAVTLLQARKLGLIEYITETPDVATDSLIRLLQGMWADHGDCISKQYAGTNALKGDVTRGGQRKFMGLVKDGYNSASRYYLSQVHDARRQRIIDTFLQGSDARVNNDENRNGWSAAETQEDELDDEQETDVEVEGENDSAEQVAPDSVRFNTTVSEIVMSEWALDAALKRKIAESMVNLFQGKTALVVITGASRGIVALAEVRDEILKSHPNISIELIVADLSQHYSGSIDERIAMLEEKIKFNIRLIIHNAGTVGDLGKRSSELTDDLQWISYLQTNFISTVHLNNLIFAGLNKEEPIYIVNVTSLLSIKPYPHSLSTQWEKQLEKRFSAALPPNTPTAGCFPTLLDLWTPKCTRKFVKKVMMRE</sequence>
<dbReference type="PANTHER" id="PTHR45662:SF8">
    <property type="entry name" value="PHOSPHATIDYLINOSITIDE PHOSPHATASE SAC2"/>
    <property type="match status" value="1"/>
</dbReference>
<dbReference type="Proteomes" id="UP000887574">
    <property type="component" value="Unplaced"/>
</dbReference>
<feature type="region of interest" description="Disordered" evidence="1">
    <location>
        <begin position="512"/>
        <end position="548"/>
    </location>
</feature>
<dbReference type="InterPro" id="IPR002347">
    <property type="entry name" value="SDR_fam"/>
</dbReference>
<organism evidence="3 4">
    <name type="scientific">Ditylenchus dipsaci</name>
    <dbReference type="NCBI Taxonomy" id="166011"/>
    <lineage>
        <taxon>Eukaryota</taxon>
        <taxon>Metazoa</taxon>
        <taxon>Ecdysozoa</taxon>
        <taxon>Nematoda</taxon>
        <taxon>Chromadorea</taxon>
        <taxon>Rhabditida</taxon>
        <taxon>Tylenchina</taxon>
        <taxon>Tylenchomorpha</taxon>
        <taxon>Sphaerularioidea</taxon>
        <taxon>Anguinidae</taxon>
        <taxon>Anguininae</taxon>
        <taxon>Ditylenchus</taxon>
    </lineage>
</organism>
<evidence type="ECO:0000313" key="3">
    <source>
        <dbReference type="Proteomes" id="UP000887574"/>
    </source>
</evidence>
<dbReference type="GO" id="GO:0046856">
    <property type="term" value="P:phosphatidylinositol dephosphorylation"/>
    <property type="evidence" value="ECO:0007669"/>
    <property type="project" value="TreeGrafter"/>
</dbReference>
<dbReference type="InterPro" id="IPR036291">
    <property type="entry name" value="NAD(P)-bd_dom_sf"/>
</dbReference>
<dbReference type="PROSITE" id="PS50275">
    <property type="entry name" value="SAC"/>
    <property type="match status" value="1"/>
</dbReference>
<evidence type="ECO:0000313" key="4">
    <source>
        <dbReference type="WBParaSite" id="jg10656"/>
    </source>
</evidence>
<dbReference type="AlphaFoldDB" id="A0A915CMG1"/>
<dbReference type="GO" id="GO:0045334">
    <property type="term" value="C:clathrin-coated endocytic vesicle"/>
    <property type="evidence" value="ECO:0007669"/>
    <property type="project" value="TreeGrafter"/>
</dbReference>
<dbReference type="PANTHER" id="PTHR45662">
    <property type="entry name" value="PHOSPHATIDYLINOSITIDE PHOSPHATASE SAC1"/>
    <property type="match status" value="1"/>
</dbReference>
<feature type="domain" description="SAC" evidence="2">
    <location>
        <begin position="143"/>
        <end position="457"/>
    </location>
</feature>
<evidence type="ECO:0000256" key="1">
    <source>
        <dbReference type="SAM" id="MobiDB-lite"/>
    </source>
</evidence>
<feature type="compositionally biased region" description="Acidic residues" evidence="1">
    <location>
        <begin position="526"/>
        <end position="547"/>
    </location>
</feature>
<evidence type="ECO:0000259" key="2">
    <source>
        <dbReference type="PROSITE" id="PS50275"/>
    </source>
</evidence>
<protein>
    <submittedName>
        <fullName evidence="4">SAC domain-containing protein</fullName>
    </submittedName>
</protein>
<keyword evidence="3" id="KW-1185">Reference proteome</keyword>
<name>A0A915CMG1_9BILA</name>
<dbReference type="InterPro" id="IPR002013">
    <property type="entry name" value="SAC_dom"/>
</dbReference>